<dbReference type="AlphaFoldDB" id="A0AAP0MTW0"/>
<accession>A0AAP0MTW0</accession>
<gene>
    <name evidence="1" type="ORF">WN944_009136</name>
</gene>
<reference evidence="1 2" key="1">
    <citation type="submission" date="2024-05" db="EMBL/GenBank/DDBJ databases">
        <title>Haplotype-resolved chromosome-level genome assembly of Huyou (Citrus changshanensis).</title>
        <authorList>
            <person name="Miao C."/>
            <person name="Chen W."/>
            <person name="Wu Y."/>
            <person name="Wang L."/>
            <person name="Zhao S."/>
            <person name="Grierson D."/>
            <person name="Xu C."/>
            <person name="Chen K."/>
        </authorList>
    </citation>
    <scope>NUCLEOTIDE SEQUENCE [LARGE SCALE GENOMIC DNA]</scope>
    <source>
        <strain evidence="1">01-14</strain>
        <tissue evidence="1">Leaf</tissue>
    </source>
</reference>
<dbReference type="EMBL" id="JBCGBO010000002">
    <property type="protein sequence ID" value="KAK9220713.1"/>
    <property type="molecule type" value="Genomic_DNA"/>
</dbReference>
<organism evidence="1 2">
    <name type="scientific">Citrus x changshan-huyou</name>
    <dbReference type="NCBI Taxonomy" id="2935761"/>
    <lineage>
        <taxon>Eukaryota</taxon>
        <taxon>Viridiplantae</taxon>
        <taxon>Streptophyta</taxon>
        <taxon>Embryophyta</taxon>
        <taxon>Tracheophyta</taxon>
        <taxon>Spermatophyta</taxon>
        <taxon>Magnoliopsida</taxon>
        <taxon>eudicotyledons</taxon>
        <taxon>Gunneridae</taxon>
        <taxon>Pentapetalae</taxon>
        <taxon>rosids</taxon>
        <taxon>malvids</taxon>
        <taxon>Sapindales</taxon>
        <taxon>Rutaceae</taxon>
        <taxon>Aurantioideae</taxon>
        <taxon>Citrus</taxon>
    </lineage>
</organism>
<proteinExistence type="predicted"/>
<keyword evidence="2" id="KW-1185">Reference proteome</keyword>
<comment type="caution">
    <text evidence="1">The sequence shown here is derived from an EMBL/GenBank/DDBJ whole genome shotgun (WGS) entry which is preliminary data.</text>
</comment>
<evidence type="ECO:0008006" key="3">
    <source>
        <dbReference type="Google" id="ProtNLM"/>
    </source>
</evidence>
<name>A0AAP0MTW0_9ROSI</name>
<evidence type="ECO:0000313" key="1">
    <source>
        <dbReference type="EMBL" id="KAK9220713.1"/>
    </source>
</evidence>
<dbReference type="Proteomes" id="UP001428341">
    <property type="component" value="Unassembled WGS sequence"/>
</dbReference>
<sequence>MTVASIPDSMRNMTAAECVDQNGNWLWNRFSSLLNNHAVLRIAYMAPPSAARGDDRVYWGASNTGTFTVQSAYHELTNHSPRGYELARRHLDIDPLCGRCHAQVESSLHAIRDCVYSKGVWRKPVPVARQHGFFSHPLRQWLVMNLRRRTCDMGSLYWQVTFGVAAWRIWYWRNQLMFNNKSWNGDLIVRDINARAENICSTLSTIVYRRNTRIQKWIRWAPPTWPYVCLNTDGARKGNGDAGAGGLLRCGTIMLGSFMASAQILECVRL</sequence>
<protein>
    <recommendedName>
        <fullName evidence="3">Reverse transcriptase zinc-binding domain-containing protein</fullName>
    </recommendedName>
</protein>
<evidence type="ECO:0000313" key="2">
    <source>
        <dbReference type="Proteomes" id="UP001428341"/>
    </source>
</evidence>